<reference evidence="3" key="1">
    <citation type="journal article" date="2021" name="Front. Microbiol.">
        <title>Comprehensive Comparative Genomics and Phenotyping of Methylobacterium Species.</title>
        <authorList>
            <person name="Alessa O."/>
            <person name="Ogura Y."/>
            <person name="Fujitani Y."/>
            <person name="Takami H."/>
            <person name="Hayashi T."/>
            <person name="Sahin N."/>
            <person name="Tani A."/>
        </authorList>
    </citation>
    <scope>NUCLEOTIDE SEQUENCE</scope>
    <source>
        <strain evidence="3">DSM 23632</strain>
    </source>
</reference>
<organism evidence="3 4">
    <name type="scientific">Methylobacterium trifolii</name>
    <dbReference type="NCBI Taxonomy" id="1003092"/>
    <lineage>
        <taxon>Bacteria</taxon>
        <taxon>Pseudomonadati</taxon>
        <taxon>Pseudomonadota</taxon>
        <taxon>Alphaproteobacteria</taxon>
        <taxon>Hyphomicrobiales</taxon>
        <taxon>Methylobacteriaceae</taxon>
        <taxon>Methylobacterium</taxon>
    </lineage>
</organism>
<dbReference type="PANTHER" id="PTHR38340:SF1">
    <property type="entry name" value="S-LAYER PROTEIN"/>
    <property type="match status" value="1"/>
</dbReference>
<dbReference type="Proteomes" id="UP001055057">
    <property type="component" value="Unassembled WGS sequence"/>
</dbReference>
<dbReference type="PRINTS" id="PR00313">
    <property type="entry name" value="CABNDNGRPT"/>
</dbReference>
<evidence type="ECO:0000313" key="4">
    <source>
        <dbReference type="Proteomes" id="UP001055057"/>
    </source>
</evidence>
<reference evidence="3" key="2">
    <citation type="submission" date="2021-08" db="EMBL/GenBank/DDBJ databases">
        <authorList>
            <person name="Tani A."/>
            <person name="Ola A."/>
            <person name="Ogura Y."/>
            <person name="Katsura K."/>
            <person name="Hayashi T."/>
        </authorList>
    </citation>
    <scope>NUCLEOTIDE SEQUENCE</scope>
    <source>
        <strain evidence="3">DSM 23632</strain>
    </source>
</reference>
<keyword evidence="2" id="KW-0964">Secreted</keyword>
<evidence type="ECO:0000313" key="3">
    <source>
        <dbReference type="EMBL" id="GJE59233.1"/>
    </source>
</evidence>
<proteinExistence type="predicted"/>
<dbReference type="RefSeq" id="WP_238181819.1">
    <property type="nucleotide sequence ID" value="NZ_BPRB01000068.1"/>
</dbReference>
<dbReference type="SUPFAM" id="SSF51120">
    <property type="entry name" value="beta-Roll"/>
    <property type="match status" value="1"/>
</dbReference>
<dbReference type="InterPro" id="IPR050557">
    <property type="entry name" value="RTX_toxin/Mannuronan_C5-epim"/>
</dbReference>
<dbReference type="InterPro" id="IPR018511">
    <property type="entry name" value="Hemolysin-typ_Ca-bd_CS"/>
</dbReference>
<dbReference type="InterPro" id="IPR011049">
    <property type="entry name" value="Serralysin-like_metalloprot_C"/>
</dbReference>
<comment type="caution">
    <text evidence="3">The sequence shown here is derived from an EMBL/GenBank/DDBJ whole genome shotgun (WGS) entry which is preliminary data.</text>
</comment>
<sequence length="141" mass="14618">MATIKGTLGADTLPGTSGADEILGFKGNDLLLGGKGADTLYGGQGFDTLYGGQGDDVLFGDRGNDVLSGDLGADRYVFGPDSGRDFVLGFNQAEGDRLDLQGQSYTVVQQQFGNAELRLSGGGVVELSGIRPDQVNASFFT</sequence>
<dbReference type="PANTHER" id="PTHR38340">
    <property type="entry name" value="S-LAYER PROTEIN"/>
    <property type="match status" value="1"/>
</dbReference>
<gene>
    <name evidence="3" type="ORF">MPOCJGCO_1321</name>
</gene>
<keyword evidence="4" id="KW-1185">Reference proteome</keyword>
<evidence type="ECO:0008006" key="5">
    <source>
        <dbReference type="Google" id="ProtNLM"/>
    </source>
</evidence>
<evidence type="ECO:0000256" key="2">
    <source>
        <dbReference type="ARBA" id="ARBA00022525"/>
    </source>
</evidence>
<name>A0ABQ4TVB7_9HYPH</name>
<protein>
    <recommendedName>
        <fullName evidence="5">Calcium-binding protein</fullName>
    </recommendedName>
</protein>
<dbReference type="InterPro" id="IPR001343">
    <property type="entry name" value="Hemolysn_Ca-bd"/>
</dbReference>
<dbReference type="Gene3D" id="2.150.10.10">
    <property type="entry name" value="Serralysin-like metalloprotease, C-terminal"/>
    <property type="match status" value="2"/>
</dbReference>
<comment type="subcellular location">
    <subcellularLocation>
        <location evidence="1">Secreted</location>
    </subcellularLocation>
</comment>
<accession>A0ABQ4TVB7</accession>
<dbReference type="Pfam" id="PF00353">
    <property type="entry name" value="HemolysinCabind"/>
    <property type="match status" value="2"/>
</dbReference>
<dbReference type="EMBL" id="BPRB01000068">
    <property type="protein sequence ID" value="GJE59233.1"/>
    <property type="molecule type" value="Genomic_DNA"/>
</dbReference>
<evidence type="ECO:0000256" key="1">
    <source>
        <dbReference type="ARBA" id="ARBA00004613"/>
    </source>
</evidence>
<dbReference type="PROSITE" id="PS00330">
    <property type="entry name" value="HEMOLYSIN_CALCIUM"/>
    <property type="match status" value="3"/>
</dbReference>